<dbReference type="PANTHER" id="PTHR43005:SF2">
    <property type="entry name" value="INTEGRAL MEMBRANE SUGAR TRANSPORT PROTEIN"/>
    <property type="match status" value="1"/>
</dbReference>
<dbReference type="PANTHER" id="PTHR43005">
    <property type="entry name" value="BLR7065 PROTEIN"/>
    <property type="match status" value="1"/>
</dbReference>
<evidence type="ECO:0000256" key="6">
    <source>
        <dbReference type="ARBA" id="ARBA00023136"/>
    </source>
</evidence>
<comment type="similarity">
    <text evidence="7">Belongs to the binding-protein-dependent transport system permease family.</text>
</comment>
<keyword evidence="5 7" id="KW-1133">Transmembrane helix</keyword>
<evidence type="ECO:0000259" key="8">
    <source>
        <dbReference type="PROSITE" id="PS50928"/>
    </source>
</evidence>
<dbReference type="AlphaFoldDB" id="A0A225M609"/>
<keyword evidence="4 7" id="KW-0812">Transmembrane</keyword>
<dbReference type="Proteomes" id="UP000214603">
    <property type="component" value="Unassembled WGS sequence"/>
</dbReference>
<feature type="transmembrane region" description="Helical" evidence="7">
    <location>
        <begin position="68"/>
        <end position="93"/>
    </location>
</feature>
<comment type="subcellular location">
    <subcellularLocation>
        <location evidence="1 7">Cell membrane</location>
        <topology evidence="1 7">Multi-pass membrane protein</topology>
    </subcellularLocation>
</comment>
<dbReference type="CDD" id="cd06261">
    <property type="entry name" value="TM_PBP2"/>
    <property type="match status" value="1"/>
</dbReference>
<evidence type="ECO:0000256" key="2">
    <source>
        <dbReference type="ARBA" id="ARBA00022448"/>
    </source>
</evidence>
<keyword evidence="6 7" id="KW-0472">Membrane</keyword>
<feature type="transmembrane region" description="Helical" evidence="7">
    <location>
        <begin position="155"/>
        <end position="180"/>
    </location>
</feature>
<dbReference type="RefSeq" id="WP_088604764.1">
    <property type="nucleotide sequence ID" value="NZ_NJIH01000010.1"/>
</dbReference>
<evidence type="ECO:0000256" key="7">
    <source>
        <dbReference type="RuleBase" id="RU363032"/>
    </source>
</evidence>
<reference evidence="10" key="1">
    <citation type="submission" date="2017-06" db="EMBL/GenBank/DDBJ databases">
        <title>Herbaspirillum phytohormonus sp. nov., isolated from the root nodule of Robinia pseudoacacia in lead-zinc mine.</title>
        <authorList>
            <person name="Fan M."/>
            <person name="Lin Y."/>
        </authorList>
    </citation>
    <scope>NUCLEOTIDE SEQUENCE [LARGE SCALE GENOMIC DNA]</scope>
    <source>
        <strain evidence="10">SC-089</strain>
    </source>
</reference>
<feature type="transmembrane region" description="Helical" evidence="7">
    <location>
        <begin position="201"/>
        <end position="220"/>
    </location>
</feature>
<dbReference type="InterPro" id="IPR000515">
    <property type="entry name" value="MetI-like"/>
</dbReference>
<organism evidence="9 10">
    <name type="scientific">Candidimonas nitroreducens</name>
    <dbReference type="NCBI Taxonomy" id="683354"/>
    <lineage>
        <taxon>Bacteria</taxon>
        <taxon>Pseudomonadati</taxon>
        <taxon>Pseudomonadota</taxon>
        <taxon>Betaproteobacteria</taxon>
        <taxon>Burkholderiales</taxon>
        <taxon>Alcaligenaceae</taxon>
        <taxon>Candidimonas</taxon>
    </lineage>
</organism>
<feature type="transmembrane region" description="Helical" evidence="7">
    <location>
        <begin position="12"/>
        <end position="34"/>
    </location>
</feature>
<dbReference type="OrthoDB" id="7056428at2"/>
<accession>A0A225M609</accession>
<dbReference type="Pfam" id="PF00528">
    <property type="entry name" value="BPD_transp_1"/>
    <property type="match status" value="1"/>
</dbReference>
<protein>
    <submittedName>
        <fullName evidence="9">ABC transporter permease</fullName>
    </submittedName>
</protein>
<proteinExistence type="inferred from homology"/>
<evidence type="ECO:0000256" key="5">
    <source>
        <dbReference type="ARBA" id="ARBA00022989"/>
    </source>
</evidence>
<feature type="transmembrane region" description="Helical" evidence="7">
    <location>
        <begin position="266"/>
        <end position="287"/>
    </location>
</feature>
<evidence type="ECO:0000256" key="3">
    <source>
        <dbReference type="ARBA" id="ARBA00022475"/>
    </source>
</evidence>
<evidence type="ECO:0000256" key="1">
    <source>
        <dbReference type="ARBA" id="ARBA00004651"/>
    </source>
</evidence>
<keyword evidence="2 7" id="KW-0813">Transport</keyword>
<dbReference type="GO" id="GO:0055085">
    <property type="term" value="P:transmembrane transport"/>
    <property type="evidence" value="ECO:0007669"/>
    <property type="project" value="InterPro"/>
</dbReference>
<gene>
    <name evidence="9" type="ORF">CEY11_17810</name>
</gene>
<dbReference type="PROSITE" id="PS50928">
    <property type="entry name" value="ABC_TM1"/>
    <property type="match status" value="1"/>
</dbReference>
<dbReference type="InterPro" id="IPR035906">
    <property type="entry name" value="MetI-like_sf"/>
</dbReference>
<evidence type="ECO:0000313" key="10">
    <source>
        <dbReference type="Proteomes" id="UP000214603"/>
    </source>
</evidence>
<keyword evidence="10" id="KW-1185">Reference proteome</keyword>
<evidence type="ECO:0000313" key="9">
    <source>
        <dbReference type="EMBL" id="OWT56757.1"/>
    </source>
</evidence>
<dbReference type="EMBL" id="NJIH01000010">
    <property type="protein sequence ID" value="OWT56757.1"/>
    <property type="molecule type" value="Genomic_DNA"/>
</dbReference>
<dbReference type="SUPFAM" id="SSF161098">
    <property type="entry name" value="MetI-like"/>
    <property type="match status" value="1"/>
</dbReference>
<feature type="domain" description="ABC transmembrane type-1" evidence="8">
    <location>
        <begin position="68"/>
        <end position="282"/>
    </location>
</feature>
<dbReference type="Gene3D" id="1.10.3720.10">
    <property type="entry name" value="MetI-like"/>
    <property type="match status" value="1"/>
</dbReference>
<sequence>MKERYLKYGLLAPALAICAVTLFYPLMQSLIYSVHDWRMSRSPVVGAFVGLSNYADLLLHDPDFLNSAWVTLVFTVPSVALTIAVALALAVLLARSGRLEVNARMLLVIPFAMSPALIGISWRFMLSPEFGVVDTMLKHIVPGLGKAPILSDPTLAMVALILVDVWHWTPYFMLTFIGALASLPQETLDAAQVDGAGSMRIFFEIVLPQLRPVLAIAVLLKTIFSLKMLDQVVTMTAGGPGAATETVPYLVYTTAFRYYDIGYASAMAWLLAVVMMVLALVYSRFLLGRKI</sequence>
<name>A0A225M609_9BURK</name>
<dbReference type="GO" id="GO:0005886">
    <property type="term" value="C:plasma membrane"/>
    <property type="evidence" value="ECO:0007669"/>
    <property type="project" value="UniProtKB-SubCell"/>
</dbReference>
<keyword evidence="3" id="KW-1003">Cell membrane</keyword>
<comment type="caution">
    <text evidence="9">The sequence shown here is derived from an EMBL/GenBank/DDBJ whole genome shotgun (WGS) entry which is preliminary data.</text>
</comment>
<feature type="transmembrane region" description="Helical" evidence="7">
    <location>
        <begin position="105"/>
        <end position="125"/>
    </location>
</feature>
<evidence type="ECO:0000256" key="4">
    <source>
        <dbReference type="ARBA" id="ARBA00022692"/>
    </source>
</evidence>